<feature type="compositionally biased region" description="Basic and acidic residues" evidence="9">
    <location>
        <begin position="558"/>
        <end position="567"/>
    </location>
</feature>
<feature type="region of interest" description="Disordered" evidence="9">
    <location>
        <begin position="470"/>
        <end position="531"/>
    </location>
</feature>
<organism evidence="11 12">
    <name type="scientific">Saitoella complicata (strain BCRC 22490 / CBS 7301 / JCM 7358 / NBRC 10748 / NRRL Y-17804)</name>
    <dbReference type="NCBI Taxonomy" id="698492"/>
    <lineage>
        <taxon>Eukaryota</taxon>
        <taxon>Fungi</taxon>
        <taxon>Dikarya</taxon>
        <taxon>Ascomycota</taxon>
        <taxon>Taphrinomycotina</taxon>
        <taxon>Taphrinomycotina incertae sedis</taxon>
        <taxon>Saitoella</taxon>
    </lineage>
</organism>
<dbReference type="GO" id="GO:0002949">
    <property type="term" value="P:tRNA threonylcarbamoyladenosine modification"/>
    <property type="evidence" value="ECO:0007669"/>
    <property type="project" value="TreeGrafter"/>
</dbReference>
<evidence type="ECO:0000256" key="7">
    <source>
        <dbReference type="ARBA" id="ARBA00025043"/>
    </source>
</evidence>
<evidence type="ECO:0000256" key="9">
    <source>
        <dbReference type="SAM" id="MobiDB-lite"/>
    </source>
</evidence>
<evidence type="ECO:0000313" key="12">
    <source>
        <dbReference type="Proteomes" id="UP000033140"/>
    </source>
</evidence>
<feature type="compositionally biased region" description="Low complexity" evidence="9">
    <location>
        <begin position="543"/>
        <end position="556"/>
    </location>
</feature>
<dbReference type="InterPro" id="IPR011009">
    <property type="entry name" value="Kinase-like_dom_sf"/>
</dbReference>
<comment type="subcellular location">
    <subcellularLocation>
        <location evidence="1">Nucleus</location>
    </subcellularLocation>
</comment>
<dbReference type="PROSITE" id="PS00108">
    <property type="entry name" value="PROTEIN_KINASE_ST"/>
    <property type="match status" value="1"/>
</dbReference>
<feature type="compositionally biased region" description="Low complexity" evidence="9">
    <location>
        <begin position="690"/>
        <end position="703"/>
    </location>
</feature>
<dbReference type="EMBL" id="BACD03000060">
    <property type="protein sequence ID" value="GAO52118.1"/>
    <property type="molecule type" value="Genomic_DNA"/>
</dbReference>
<reference evidence="11 12" key="1">
    <citation type="journal article" date="2011" name="J. Gen. Appl. Microbiol.">
        <title>Draft genome sequencing of the enigmatic yeast Saitoella complicata.</title>
        <authorList>
            <person name="Nishida H."/>
            <person name="Hamamoto M."/>
            <person name="Sugiyama J."/>
        </authorList>
    </citation>
    <scope>NUCLEOTIDE SEQUENCE [LARGE SCALE GENOMIC DNA]</scope>
    <source>
        <strain evidence="11 12">NRRL Y-17804</strain>
    </source>
</reference>
<feature type="region of interest" description="Disordered" evidence="9">
    <location>
        <begin position="543"/>
        <end position="568"/>
    </location>
</feature>
<dbReference type="InterPro" id="IPR013926">
    <property type="entry name" value="CGI121/TPRKB"/>
</dbReference>
<dbReference type="Gene3D" id="3.30.2380.10">
    <property type="entry name" value="CGI121/TPRKB"/>
    <property type="match status" value="1"/>
</dbReference>
<comment type="caution">
    <text evidence="11">The sequence shown here is derived from an EMBL/GenBank/DDBJ whole genome shotgun (WGS) entry which is preliminary data.</text>
</comment>
<evidence type="ECO:0000256" key="2">
    <source>
        <dbReference type="ARBA" id="ARBA00005546"/>
    </source>
</evidence>
<dbReference type="SUPFAM" id="SSF143870">
    <property type="entry name" value="PF0523-like"/>
    <property type="match status" value="1"/>
</dbReference>
<feature type="domain" description="Protein kinase" evidence="10">
    <location>
        <begin position="564"/>
        <end position="826"/>
    </location>
</feature>
<comment type="function">
    <text evidence="7">Component of the EKC/KEOPS complex that is required for the formation of a threonylcarbamoyl group on adenosine at position 37 (t(6)A37) in tRNAs that read codons beginning with adenine. The complex is probably involved in the transfer of the threonylcarbamoyl moiety of threonylcarbamoyl-AMP (TC-AMP) to the N6 group of A37. CGI121 acts as an allosteric effector that regulates the t(6)A activity of the complex. The EKC/KEOPS complex also promotes both telomere uncapping and telomere elongation. The complex is required for efficient recruitment of transcriptional coactivators. CGI121 is not required for tRNA modification.</text>
</comment>
<dbReference type="GO" id="GO:0004672">
    <property type="term" value="F:protein kinase activity"/>
    <property type="evidence" value="ECO:0007669"/>
    <property type="project" value="InterPro"/>
</dbReference>
<dbReference type="GO" id="GO:0000408">
    <property type="term" value="C:EKC/KEOPS complex"/>
    <property type="evidence" value="ECO:0007669"/>
    <property type="project" value="TreeGrafter"/>
</dbReference>
<feature type="compositionally biased region" description="Low complexity" evidence="9">
    <location>
        <begin position="471"/>
        <end position="486"/>
    </location>
</feature>
<dbReference type="SMART" id="SM00220">
    <property type="entry name" value="S_TKc"/>
    <property type="match status" value="1"/>
</dbReference>
<evidence type="ECO:0000256" key="3">
    <source>
        <dbReference type="ARBA" id="ARBA00015316"/>
    </source>
</evidence>
<evidence type="ECO:0000256" key="4">
    <source>
        <dbReference type="ARBA" id="ARBA00016009"/>
    </source>
</evidence>
<dbReference type="Pfam" id="PF00069">
    <property type="entry name" value="Pkinase"/>
    <property type="match status" value="1"/>
</dbReference>
<dbReference type="SUPFAM" id="SSF56112">
    <property type="entry name" value="Protein kinase-like (PK-like)"/>
    <property type="match status" value="1"/>
</dbReference>
<name>A0A0E9NQP4_SAICN</name>
<dbReference type="PANTHER" id="PTHR15840:SF10">
    <property type="entry name" value="EKC_KEOPS COMPLEX SUBUNIT TPRKB"/>
    <property type="match status" value="1"/>
</dbReference>
<proteinExistence type="inferred from homology"/>
<evidence type="ECO:0000313" key="11">
    <source>
        <dbReference type="EMBL" id="GAO52118.1"/>
    </source>
</evidence>
<reference evidence="11 12" key="2">
    <citation type="journal article" date="2014" name="J. Gen. Appl. Microbiol.">
        <title>The early diverging ascomycetous budding yeast Saitoella complicata has three histone deacetylases belonging to the Clr6, Hos2, and Rpd3 lineages.</title>
        <authorList>
            <person name="Nishida H."/>
            <person name="Matsumoto T."/>
            <person name="Kondo S."/>
            <person name="Hamamoto M."/>
            <person name="Yoshikawa H."/>
        </authorList>
    </citation>
    <scope>NUCLEOTIDE SEQUENCE [LARGE SCALE GENOMIC DNA]</scope>
    <source>
        <strain evidence="11 12">NRRL Y-17804</strain>
    </source>
</reference>
<dbReference type="Gene3D" id="1.10.510.10">
    <property type="entry name" value="Transferase(Phosphotransferase) domain 1"/>
    <property type="match status" value="1"/>
</dbReference>
<dbReference type="GO" id="GO:0005634">
    <property type="term" value="C:nucleus"/>
    <property type="evidence" value="ECO:0007669"/>
    <property type="project" value="UniProtKB-SubCell"/>
</dbReference>
<sequence>MQEFVLPVYTTHKVYAALYTSVTNAAEIRDKLLAGDEDYEYAFIDATTVVGVKQILAAAFRAIHDAEDGKLKTRNVHSETVFSLSANNNIGDALRRFGITPATTSLLCVKILPSSTRSPAEHLASLVQGEEVEVSDEVLRKGVDMKAVRKNYKLGQGERWEDAQEVESVVLGLMALRGVARSRPEIAGSQFWVVICRNGVVLAAYGMIRPALSTAVGNGLHGSMRRHWSGMERDGDPTTLMMCIIDYCSSVLSMYGRRRGSGALRGTHALRRRKDTPIREPTSAYTAVRGIDRSALYKLLHKVKGRKGSFHVLATDAAKRRSARKHPKALPTDKACRGRVLVLVCPCSLSLLSTVTAKRQDERVDCDIELGVSSSPHSIANIRIRLGYINPSYPHSRLLIHPTRQIPPLLPFEDSESEYTHQKTKHSQYYTTQRQARMPWSSYTLPTDRDPLPPPTTPKSTFQFAFERAHPASSHPIPTTTPTSTSLHLARTPSSTSYREGFRPATPALSMSAYSPPSTPSLSAKDPESPVPVRVHEYGSSYASSYHSSYSSTDETAAAERERESRRGVLGSGYHSTVYLKSYPDGSRYALKSAHSPHDLDLLHHEYTVLSALHASETMEGIISAYALTDAGLELEWADMGDAWSYVRTRGPLGKSLWLWVAHKLVCAVEGLQARKCVHGDIKPHNVLLSSSSSNSDSDSGSDYPEPKLGDFASARMPGVEGEGLVEGVLTPAYAAPELLISSAAPSTSSDTFSLGLTLLALATGREPYEGRSKWESVGWAARGEWWRGVGVEVLEMGDVVREVVGVMCARGPGERMSLEEVRMMIEKEMEGIIITEKDDSREMRGVRYKIAEENEMGMEDG</sequence>
<feature type="region of interest" description="Disordered" evidence="9">
    <location>
        <begin position="689"/>
        <end position="708"/>
    </location>
</feature>
<evidence type="ECO:0000256" key="1">
    <source>
        <dbReference type="ARBA" id="ARBA00004123"/>
    </source>
</evidence>
<dbReference type="GO" id="GO:0005524">
    <property type="term" value="F:ATP binding"/>
    <property type="evidence" value="ECO:0007669"/>
    <property type="project" value="InterPro"/>
</dbReference>
<reference evidence="11 12" key="3">
    <citation type="journal article" date="2015" name="Genome Announc.">
        <title>Draft Genome Sequence of the Archiascomycetous Yeast Saitoella complicata.</title>
        <authorList>
            <person name="Yamauchi K."/>
            <person name="Kondo S."/>
            <person name="Hamamoto M."/>
            <person name="Takahashi Y."/>
            <person name="Ogura Y."/>
            <person name="Hayashi T."/>
            <person name="Nishida H."/>
        </authorList>
    </citation>
    <scope>NUCLEOTIDE SEQUENCE [LARGE SCALE GENOMIC DNA]</scope>
    <source>
        <strain evidence="11 12">NRRL Y-17804</strain>
    </source>
</reference>
<evidence type="ECO:0000256" key="5">
    <source>
        <dbReference type="ARBA" id="ARBA00022694"/>
    </source>
</evidence>
<comment type="similarity">
    <text evidence="2 8">Belongs to the CGI121/TPRKB family.</text>
</comment>
<dbReference type="PROSITE" id="PS50011">
    <property type="entry name" value="PROTEIN_KINASE_DOM"/>
    <property type="match status" value="1"/>
</dbReference>
<accession>A0A0E9NQP4</accession>
<feature type="compositionally biased region" description="Polar residues" evidence="9">
    <location>
        <begin position="512"/>
        <end position="522"/>
    </location>
</feature>
<evidence type="ECO:0000256" key="6">
    <source>
        <dbReference type="ARBA" id="ARBA00023242"/>
    </source>
</evidence>
<keyword evidence="6 8" id="KW-0539">Nucleus</keyword>
<dbReference type="PANTHER" id="PTHR15840">
    <property type="entry name" value="CGI-121 FAMILY MEMBER"/>
    <property type="match status" value="1"/>
</dbReference>
<dbReference type="Proteomes" id="UP000033140">
    <property type="component" value="Unassembled WGS sequence"/>
</dbReference>
<keyword evidence="12" id="KW-1185">Reference proteome</keyword>
<dbReference type="STRING" id="698492.A0A0E9NQP4"/>
<keyword evidence="5" id="KW-0819">tRNA processing</keyword>
<dbReference type="Pfam" id="PF08617">
    <property type="entry name" value="CGI-121"/>
    <property type="match status" value="1"/>
</dbReference>
<gene>
    <name evidence="11" type="ORF">G7K_6204-t1</name>
</gene>
<dbReference type="InterPro" id="IPR000719">
    <property type="entry name" value="Prot_kinase_dom"/>
</dbReference>
<evidence type="ECO:0000256" key="8">
    <source>
        <dbReference type="RuleBase" id="RU004398"/>
    </source>
</evidence>
<dbReference type="AlphaFoldDB" id="A0A0E9NQP4"/>
<dbReference type="InterPro" id="IPR008271">
    <property type="entry name" value="Ser/Thr_kinase_AS"/>
</dbReference>
<protein>
    <recommendedName>
        <fullName evidence="4">EKC/KEOPS complex subunit CGI121</fullName>
    </recommendedName>
    <alternativeName>
        <fullName evidence="3">EKC/KEOPS complex subunit cgi121</fullName>
    </alternativeName>
</protein>
<dbReference type="GO" id="GO:0005829">
    <property type="term" value="C:cytosol"/>
    <property type="evidence" value="ECO:0007669"/>
    <property type="project" value="TreeGrafter"/>
</dbReference>
<dbReference type="InterPro" id="IPR036504">
    <property type="entry name" value="CGI121/TPRKB_sf"/>
</dbReference>
<evidence type="ECO:0000259" key="10">
    <source>
        <dbReference type="PROSITE" id="PS50011"/>
    </source>
</evidence>